<dbReference type="Pfam" id="PF12796">
    <property type="entry name" value="Ank_2"/>
    <property type="match status" value="1"/>
</dbReference>
<accession>A0A813HX47</accession>
<dbReference type="Gene3D" id="1.25.40.20">
    <property type="entry name" value="Ankyrin repeat-containing domain"/>
    <property type="match status" value="2"/>
</dbReference>
<organism evidence="4 5">
    <name type="scientific">Polarella glacialis</name>
    <name type="common">Dinoflagellate</name>
    <dbReference type="NCBI Taxonomy" id="89957"/>
    <lineage>
        <taxon>Eukaryota</taxon>
        <taxon>Sar</taxon>
        <taxon>Alveolata</taxon>
        <taxon>Dinophyceae</taxon>
        <taxon>Suessiales</taxon>
        <taxon>Suessiaceae</taxon>
        <taxon>Polarella</taxon>
    </lineage>
</organism>
<evidence type="ECO:0000256" key="2">
    <source>
        <dbReference type="ARBA" id="ARBA00023043"/>
    </source>
</evidence>
<dbReference type="OrthoDB" id="10249253at2759"/>
<evidence type="ECO:0000313" key="4">
    <source>
        <dbReference type="EMBL" id="CAE8643586.1"/>
    </source>
</evidence>
<keyword evidence="1" id="KW-0677">Repeat</keyword>
<dbReference type="SMART" id="SM00248">
    <property type="entry name" value="ANK"/>
    <property type="match status" value="4"/>
</dbReference>
<proteinExistence type="predicted"/>
<dbReference type="PROSITE" id="PS50088">
    <property type="entry name" value="ANK_REPEAT"/>
    <property type="match status" value="2"/>
</dbReference>
<dbReference type="InterPro" id="IPR002110">
    <property type="entry name" value="Ankyrin_rpt"/>
</dbReference>
<dbReference type="SUPFAM" id="SSF48403">
    <property type="entry name" value="Ankyrin repeat"/>
    <property type="match status" value="1"/>
</dbReference>
<dbReference type="InterPro" id="IPR036770">
    <property type="entry name" value="Ankyrin_rpt-contain_sf"/>
</dbReference>
<evidence type="ECO:0000313" key="5">
    <source>
        <dbReference type="Proteomes" id="UP000654075"/>
    </source>
</evidence>
<dbReference type="AlphaFoldDB" id="A0A813HX47"/>
<feature type="repeat" description="ANK" evidence="3">
    <location>
        <begin position="326"/>
        <end position="351"/>
    </location>
</feature>
<protein>
    <submittedName>
        <fullName evidence="4">Uncharacterized protein</fullName>
    </submittedName>
</protein>
<reference evidence="4" key="1">
    <citation type="submission" date="2021-02" db="EMBL/GenBank/DDBJ databases">
        <authorList>
            <person name="Dougan E. K."/>
            <person name="Rhodes N."/>
            <person name="Thang M."/>
            <person name="Chan C."/>
        </authorList>
    </citation>
    <scope>NUCLEOTIDE SEQUENCE</scope>
</reference>
<dbReference type="Pfam" id="PF00023">
    <property type="entry name" value="Ank"/>
    <property type="match status" value="1"/>
</dbReference>
<dbReference type="PROSITE" id="PS51257">
    <property type="entry name" value="PROKAR_LIPOPROTEIN"/>
    <property type="match status" value="1"/>
</dbReference>
<sequence>MRRGLPVVGGLSLSSCAMATHIHGSMSTSLAMEVPGKMWGLIANLAGPLAQRRFARCAAWAWHEDALSWPPAESFTKDWAIPDELRVTAWKEVKMLWSCVQHCREHDARLELVPHMLQKLESLLPVCQDFDLCSELSAELAAEMLNSLLEDASRADSSVTETFCIVLGSSGQIMLPWMHQHSYTYVQPQLNAAAAFGRASLCRLLLELTADLEVEADSPRILKNDGRFCGKRTTPLCAACALGQVATVEALLDCKAYPGTVLEMTEDEVRYEGHTALTIACKLGHVDVVRLLLERNAALDVDQVCVEDDSDRDMHRNDESFSIEYRERTALLLACEAGHAEVVELLLASGAWADFECSEICNRRCKITGPMPQQSWRSPLGEAAKLARTSASNLCIKGKGKGKGRGQLAAYWAGVGEKIHELLQQSLALTSRHAGCGCCGRLRRHGWHSSQQWNNAWFCNECWESWFNEGARYVKIASGQGGGLELKICGDTVTLRQDYGMGPHDDELFEDGWT</sequence>
<name>A0A813HX47_POLGL</name>
<dbReference type="PROSITE" id="PS50297">
    <property type="entry name" value="ANK_REP_REGION"/>
    <property type="match status" value="2"/>
</dbReference>
<keyword evidence="5" id="KW-1185">Reference proteome</keyword>
<gene>
    <name evidence="4" type="ORF">PGLA1383_LOCUS57916</name>
</gene>
<dbReference type="Proteomes" id="UP000654075">
    <property type="component" value="Unassembled WGS sequence"/>
</dbReference>
<evidence type="ECO:0000256" key="1">
    <source>
        <dbReference type="ARBA" id="ARBA00022737"/>
    </source>
</evidence>
<comment type="caution">
    <text evidence="4">The sequence shown here is derived from an EMBL/GenBank/DDBJ whole genome shotgun (WGS) entry which is preliminary data.</text>
</comment>
<dbReference type="EMBL" id="CAJNNV010033403">
    <property type="protein sequence ID" value="CAE8643586.1"/>
    <property type="molecule type" value="Genomic_DNA"/>
</dbReference>
<dbReference type="PANTHER" id="PTHR24171">
    <property type="entry name" value="ANKYRIN REPEAT DOMAIN-CONTAINING PROTEIN 39-RELATED"/>
    <property type="match status" value="1"/>
</dbReference>
<keyword evidence="2 3" id="KW-0040">ANK repeat</keyword>
<evidence type="ECO:0000256" key="3">
    <source>
        <dbReference type="PROSITE-ProRule" id="PRU00023"/>
    </source>
</evidence>
<feature type="repeat" description="ANK" evidence="3">
    <location>
        <begin position="272"/>
        <end position="304"/>
    </location>
</feature>